<sequence length="63" mass="6917">MTDLKTKESLLKSLRAAADRKLTAEELYKQRVSFIMGSLSDSSTVTRAQVTKALADIEGRKSA</sequence>
<dbReference type="Proteomes" id="UP000237717">
    <property type="component" value="Chromosome I"/>
</dbReference>
<name>A0A2L2L868_AGRTU</name>
<protein>
    <submittedName>
        <fullName evidence="1">Uncharacterized protein</fullName>
    </submittedName>
</protein>
<dbReference type="RefSeq" id="WP_065654486.1">
    <property type="nucleotide sequence ID" value="NZ_CP026924.1"/>
</dbReference>
<dbReference type="EMBL" id="CP026924">
    <property type="protein sequence ID" value="AVH40555.1"/>
    <property type="molecule type" value="Genomic_DNA"/>
</dbReference>
<evidence type="ECO:0000313" key="2">
    <source>
        <dbReference type="Proteomes" id="UP000237717"/>
    </source>
</evidence>
<reference evidence="1 2" key="1">
    <citation type="submission" date="2018-02" db="EMBL/GenBank/DDBJ databases">
        <title>Complete genome sequence of Agrobacterium tumefaciens 1D1609.</title>
        <authorList>
            <person name="Cho S.-T."/>
            <person name="Haryono M."/>
            <person name="Chang H.-H."/>
            <person name="Santos M.N."/>
            <person name="Lai E.-M."/>
            <person name="Kuo C.-H."/>
        </authorList>
    </citation>
    <scope>NUCLEOTIDE SEQUENCE [LARGE SCALE GENOMIC DNA]</scope>
    <source>
        <strain evidence="1 2">1D1609</strain>
    </source>
</reference>
<evidence type="ECO:0000313" key="1">
    <source>
        <dbReference type="EMBL" id="AVH40555.1"/>
    </source>
</evidence>
<proteinExistence type="predicted"/>
<gene>
    <name evidence="1" type="ORF">At1D1609_05030</name>
</gene>
<accession>A0A2L2L868</accession>
<dbReference type="AlphaFoldDB" id="A0A2L2L868"/>
<organism evidence="1 2">
    <name type="scientific">Agrobacterium tumefaciens</name>
    <dbReference type="NCBI Taxonomy" id="358"/>
    <lineage>
        <taxon>Bacteria</taxon>
        <taxon>Pseudomonadati</taxon>
        <taxon>Pseudomonadota</taxon>
        <taxon>Alphaproteobacteria</taxon>
        <taxon>Hyphomicrobiales</taxon>
        <taxon>Rhizobiaceae</taxon>
        <taxon>Rhizobium/Agrobacterium group</taxon>
        <taxon>Agrobacterium</taxon>
        <taxon>Agrobacterium tumefaciens complex</taxon>
    </lineage>
</organism>